<dbReference type="Proteomes" id="UP000673691">
    <property type="component" value="Unassembled WGS sequence"/>
</dbReference>
<dbReference type="EMBL" id="JAEFCI010010817">
    <property type="protein sequence ID" value="KAG5456988.1"/>
    <property type="molecule type" value="Genomic_DNA"/>
</dbReference>
<comment type="subcellular location">
    <subcellularLocation>
        <location evidence="1">Membrane</location>
        <topology evidence="1">Multi-pass membrane protein</topology>
    </subcellularLocation>
</comment>
<sequence>MMRTRIQLLEPGRDDRDFAVLRSGYWRYFAAVVREEGARALYRGLRPRLVVAIPGSVLALSGYEAIKAWSRAHGAGGEADAERGGAEGGGGGGIGLEEDPPPLHRAAATSNAPRPPPTPLAQPAGLGWRGEGGPGRAGRRAGGGGGGNGNGAAPETPGGGVVTPAPLGRPSVGVCDGRAEVT</sequence>
<keyword evidence="9" id="KW-1185">Reference proteome</keyword>
<reference evidence="8 9" key="1">
    <citation type="journal article" name="Sci. Rep.">
        <title>Genome-scale phylogenetic analyses confirm Olpidium as the closest living zoosporic fungus to the non-flagellated, terrestrial fungi.</title>
        <authorList>
            <person name="Chang Y."/>
            <person name="Rochon D."/>
            <person name="Sekimoto S."/>
            <person name="Wang Y."/>
            <person name="Chovatia M."/>
            <person name="Sandor L."/>
            <person name="Salamov A."/>
            <person name="Grigoriev I.V."/>
            <person name="Stajich J.E."/>
            <person name="Spatafora J.W."/>
        </authorList>
    </citation>
    <scope>NUCLEOTIDE SEQUENCE [LARGE SCALE GENOMIC DNA]</scope>
    <source>
        <strain evidence="8">S191</strain>
    </source>
</reference>
<comment type="similarity">
    <text evidence="6">Belongs to the mitochondrial carrier (TC 2.A.29) family.</text>
</comment>
<evidence type="ECO:0000256" key="7">
    <source>
        <dbReference type="SAM" id="MobiDB-lite"/>
    </source>
</evidence>
<evidence type="ECO:0000256" key="3">
    <source>
        <dbReference type="ARBA" id="ARBA00022989"/>
    </source>
</evidence>
<evidence type="ECO:0000256" key="6">
    <source>
        <dbReference type="RuleBase" id="RU000488"/>
    </source>
</evidence>
<feature type="compositionally biased region" description="Gly residues" evidence="7">
    <location>
        <begin position="127"/>
        <end position="150"/>
    </location>
</feature>
<feature type="compositionally biased region" description="Gly residues" evidence="7">
    <location>
        <begin position="86"/>
        <end position="95"/>
    </location>
</feature>
<dbReference type="InterPro" id="IPR023395">
    <property type="entry name" value="MCP_dom_sf"/>
</dbReference>
<keyword evidence="2 5" id="KW-0812">Transmembrane</keyword>
<evidence type="ECO:0000313" key="9">
    <source>
        <dbReference type="Proteomes" id="UP000673691"/>
    </source>
</evidence>
<dbReference type="GO" id="GO:0016020">
    <property type="term" value="C:membrane"/>
    <property type="evidence" value="ECO:0007669"/>
    <property type="project" value="UniProtKB-SubCell"/>
</dbReference>
<evidence type="ECO:0000256" key="2">
    <source>
        <dbReference type="ARBA" id="ARBA00022692"/>
    </source>
</evidence>
<keyword evidence="4 5" id="KW-0472">Membrane</keyword>
<evidence type="ECO:0000256" key="1">
    <source>
        <dbReference type="ARBA" id="ARBA00004141"/>
    </source>
</evidence>
<evidence type="ECO:0000313" key="8">
    <source>
        <dbReference type="EMBL" id="KAG5456988.1"/>
    </source>
</evidence>
<dbReference type="InterPro" id="IPR018108">
    <property type="entry name" value="MCP_transmembrane"/>
</dbReference>
<keyword evidence="6" id="KW-0813">Transport</keyword>
<proteinExistence type="inferred from homology"/>
<comment type="caution">
    <text evidence="8">The sequence shown here is derived from an EMBL/GenBank/DDBJ whole genome shotgun (WGS) entry which is preliminary data.</text>
</comment>
<organism evidence="8 9">
    <name type="scientific">Olpidium bornovanus</name>
    <dbReference type="NCBI Taxonomy" id="278681"/>
    <lineage>
        <taxon>Eukaryota</taxon>
        <taxon>Fungi</taxon>
        <taxon>Fungi incertae sedis</taxon>
        <taxon>Olpidiomycota</taxon>
        <taxon>Olpidiomycotina</taxon>
        <taxon>Olpidiomycetes</taxon>
        <taxon>Olpidiales</taxon>
        <taxon>Olpidiaceae</taxon>
        <taxon>Olpidium</taxon>
    </lineage>
</organism>
<dbReference type="SUPFAM" id="SSF103506">
    <property type="entry name" value="Mitochondrial carrier"/>
    <property type="match status" value="1"/>
</dbReference>
<evidence type="ECO:0000256" key="5">
    <source>
        <dbReference type="PROSITE-ProRule" id="PRU00282"/>
    </source>
</evidence>
<name>A0A8H7ZNX7_9FUNG</name>
<dbReference type="AlphaFoldDB" id="A0A8H7ZNX7"/>
<feature type="region of interest" description="Disordered" evidence="7">
    <location>
        <begin position="76"/>
        <end position="182"/>
    </location>
</feature>
<gene>
    <name evidence="8" type="ORF">BJ554DRAFT_3115</name>
</gene>
<keyword evidence="3" id="KW-1133">Transmembrane helix</keyword>
<dbReference type="Pfam" id="PF00153">
    <property type="entry name" value="Mito_carr"/>
    <property type="match status" value="1"/>
</dbReference>
<dbReference type="PROSITE" id="PS50920">
    <property type="entry name" value="SOLCAR"/>
    <property type="match status" value="1"/>
</dbReference>
<evidence type="ECO:0000256" key="4">
    <source>
        <dbReference type="ARBA" id="ARBA00023136"/>
    </source>
</evidence>
<protein>
    <submittedName>
        <fullName evidence="8">Uncharacterized protein</fullName>
    </submittedName>
</protein>
<feature type="repeat" description="Solcar" evidence="5">
    <location>
        <begin position="1"/>
        <end position="69"/>
    </location>
</feature>
<accession>A0A8H7ZNX7</accession>
<dbReference type="OrthoDB" id="250329at2759"/>
<dbReference type="Gene3D" id="1.50.40.10">
    <property type="entry name" value="Mitochondrial carrier domain"/>
    <property type="match status" value="1"/>
</dbReference>